<evidence type="ECO:0000313" key="2">
    <source>
        <dbReference type="EMBL" id="ABN05843.1"/>
    </source>
</evidence>
<dbReference type="AlphaFoldDB" id="A2Q1M6"/>
<evidence type="ECO:0000256" key="1">
    <source>
        <dbReference type="SAM" id="MobiDB-lite"/>
    </source>
</evidence>
<proteinExistence type="predicted"/>
<protein>
    <submittedName>
        <fullName evidence="2">Uncharacterized protein</fullName>
    </submittedName>
</protein>
<gene>
    <name evidence="2" type="ORF">MtrDRAFT_AC148970g28v2</name>
</gene>
<dbReference type="EMBL" id="AC148970">
    <property type="protein sequence ID" value="ABN05843.1"/>
    <property type="molecule type" value="Genomic_DNA"/>
</dbReference>
<organism evidence="2">
    <name type="scientific">Medicago truncatula</name>
    <name type="common">Barrel medic</name>
    <name type="synonym">Medicago tribuloides</name>
    <dbReference type="NCBI Taxonomy" id="3880"/>
    <lineage>
        <taxon>Eukaryota</taxon>
        <taxon>Viridiplantae</taxon>
        <taxon>Streptophyta</taxon>
        <taxon>Embryophyta</taxon>
        <taxon>Tracheophyta</taxon>
        <taxon>Spermatophyta</taxon>
        <taxon>Magnoliopsida</taxon>
        <taxon>eudicotyledons</taxon>
        <taxon>Gunneridae</taxon>
        <taxon>Pentapetalae</taxon>
        <taxon>rosids</taxon>
        <taxon>fabids</taxon>
        <taxon>Fabales</taxon>
        <taxon>Fabaceae</taxon>
        <taxon>Papilionoideae</taxon>
        <taxon>50 kb inversion clade</taxon>
        <taxon>NPAAA clade</taxon>
        <taxon>Hologalegina</taxon>
        <taxon>IRL clade</taxon>
        <taxon>Trifolieae</taxon>
        <taxon>Medicago</taxon>
    </lineage>
</organism>
<feature type="region of interest" description="Disordered" evidence="1">
    <location>
        <begin position="1"/>
        <end position="70"/>
    </location>
</feature>
<sequence length="70" mass="7830">MMDGDANNNHARNEKAQLEDHPHSKPPNTTKANDSRYGPKIKAAYNINTKSSPPPTKTPLRYKTTKTPKN</sequence>
<reference evidence="2" key="1">
    <citation type="submission" date="2004-08" db="EMBL/GenBank/DDBJ databases">
        <authorList>
            <person name="Town C.D."/>
        </authorList>
    </citation>
    <scope>NUCLEOTIDE SEQUENCE</scope>
</reference>
<name>A2Q1M6_MEDTR</name>
<feature type="compositionally biased region" description="Basic and acidic residues" evidence="1">
    <location>
        <begin position="11"/>
        <end position="23"/>
    </location>
</feature>
<accession>A2Q1M6</accession>
<feature type="compositionally biased region" description="Polar residues" evidence="1">
    <location>
        <begin position="1"/>
        <end position="10"/>
    </location>
</feature>
<reference evidence="2" key="2">
    <citation type="submission" date="2007-03" db="EMBL/GenBank/DDBJ databases">
        <authorList>
            <consortium name="The International Medicago Genome Annotation Group"/>
        </authorList>
    </citation>
    <scope>NUCLEOTIDE SEQUENCE</scope>
</reference>